<dbReference type="EMBL" id="AGCI01000113">
    <property type="protein sequence ID" value="EHM37706.1"/>
    <property type="molecule type" value="Genomic_DNA"/>
</dbReference>
<dbReference type="AlphaFoldDB" id="G9YDJ6"/>
<accession>G9YDJ6</accession>
<sequence>MLIQFLGKDVRSCEKCDRLQFPATKSSWSVALNGVISQVKHD</sequence>
<evidence type="ECO:0000313" key="2">
    <source>
        <dbReference type="Proteomes" id="UP000005959"/>
    </source>
</evidence>
<evidence type="ECO:0000313" key="1">
    <source>
        <dbReference type="EMBL" id="EHM37706.1"/>
    </source>
</evidence>
<name>G9YDJ6_HAFAL</name>
<proteinExistence type="predicted"/>
<gene>
    <name evidence="1" type="ORF">HMPREF0454_04699</name>
</gene>
<organism evidence="1 2">
    <name type="scientific">Hafnia alvei ATCC 51873</name>
    <dbReference type="NCBI Taxonomy" id="1002364"/>
    <lineage>
        <taxon>Bacteria</taxon>
        <taxon>Pseudomonadati</taxon>
        <taxon>Pseudomonadota</taxon>
        <taxon>Gammaproteobacteria</taxon>
        <taxon>Enterobacterales</taxon>
        <taxon>Hafniaceae</taxon>
        <taxon>Hafnia</taxon>
    </lineage>
</organism>
<reference evidence="1 2" key="1">
    <citation type="submission" date="2011-08" db="EMBL/GenBank/DDBJ databases">
        <authorList>
            <person name="Weinstock G."/>
            <person name="Sodergren E."/>
            <person name="Clifton S."/>
            <person name="Fulton L."/>
            <person name="Fulton B."/>
            <person name="Courtney L."/>
            <person name="Fronick C."/>
            <person name="Harrison M."/>
            <person name="Strong C."/>
            <person name="Farmer C."/>
            <person name="Delahaunty K."/>
            <person name="Markovic C."/>
            <person name="Hall O."/>
            <person name="Minx P."/>
            <person name="Tomlinson C."/>
            <person name="Mitreva M."/>
            <person name="Hou S."/>
            <person name="Chen J."/>
            <person name="Wollam A."/>
            <person name="Pepin K.H."/>
            <person name="Johnson M."/>
            <person name="Bhonagiri V."/>
            <person name="Zhang X."/>
            <person name="Suruliraj S."/>
            <person name="Warren W."/>
            <person name="Chinwalla A."/>
            <person name="Mardis E.R."/>
            <person name="Wilson R.K."/>
        </authorList>
    </citation>
    <scope>NUCLEOTIDE SEQUENCE [LARGE SCALE GENOMIC DNA]</scope>
    <source>
        <strain evidence="1 2">ATCC 51873</strain>
    </source>
</reference>
<protein>
    <submittedName>
        <fullName evidence="1">Uncharacterized protein</fullName>
    </submittedName>
</protein>
<comment type="caution">
    <text evidence="1">The sequence shown here is derived from an EMBL/GenBank/DDBJ whole genome shotgun (WGS) entry which is preliminary data.</text>
</comment>
<dbReference type="HOGENOM" id="CLU_3252346_0_0_6"/>
<dbReference type="Proteomes" id="UP000005959">
    <property type="component" value="Unassembled WGS sequence"/>
</dbReference>